<reference evidence="5 6" key="1">
    <citation type="submission" date="2023-11" db="EMBL/GenBank/DDBJ databases">
        <title>MicrobeMod: A computational toolkit for identifying prokaryotic methylation and restriction-modification with nanopore sequencing.</title>
        <authorList>
            <person name="Crits-Christoph A."/>
            <person name="Kang S.C."/>
            <person name="Lee H."/>
            <person name="Ostrov N."/>
        </authorList>
    </citation>
    <scope>NUCLEOTIDE SEQUENCE [LARGE SCALE GENOMIC DNA]</scope>
    <source>
        <strain evidence="5 6">ATCC 23090</strain>
    </source>
</reference>
<dbReference type="InterPro" id="IPR041690">
    <property type="entry name" value="Cadherin_5"/>
</dbReference>
<name>A0ABZ0XHB8_9BACT</name>
<accession>A0ABZ0XHB8</accession>
<feature type="domain" description="RapA2 cadherin-like" evidence="3">
    <location>
        <begin position="1236"/>
        <end position="1302"/>
    </location>
</feature>
<sequence length="4657" mass="487146">MKENFIKVALSTCICLIAFPFLAKGQLPFSPCSPSGGKRADVLGIETKYRAPGGAAPTFTIPTGTKSIAVYVSSETGITAGTDDNDQGDEDFITINAIIDVGNSTSSGYVNYAKNTNTDGTGTNVYGWKNSPLGDTILQANKIGDALPYLNNVKFAISGNTLTITEKASGIHSSYYVEYLSPYNNSLIPLNPEIRALLHGTGATATDLSIPIPTGAEIVFISAKGTNSSSTDLYTASGTEEGYANMRFGFDLKAGTLNGFVTLANGGSVNRRSTYVISNKAAASTSDMFSSGKITGDYSAKLTSDGAVGAYNPTIYVSGSNLIIKRDANYARDFDDAYVVEFYSRVGLGMSTEFIDSDISAILDGSYTWGVKKTFTIPSGTNFIYFNETGNAINTNRESNENSLAAYGYIDLTKSTVTGYFYQQVGLNNATRRDDNYAFKNVPLDSTSTRSASGTVGFKNTGAVYDISFFLSADKSQLTVINKEGLVASSYQLLLSCDYYGSRPDVAFSTAAGITFAKGGSCNIVKATVNVCNPGSGNSSGGMPVSFYSGDPTTDPAAILLYTGTFNQDIPQGECRSFDFNLDLSSFSNVNIPLSMVLNDNGSFVSGGVGHAVGTPFTLSSLVNQGSKYKECYYDNNLISAQIAVNNCPVVNLDTDGSSGASYKNFINYFAAGSATGANIADNDVVVSDPDGDNISSAKIVLTNDKNGSAEYLVVNGAMPAGITVTGANTDTIRLTGVASAAAYADALKLIQYMNTLGSPNTTTRTITVEVNDGKETGPASTTSIYILTTPRVSVSGNGQTIADNKISTSTTDGTNYGVLTTTGGAVGNTFTVQNIGTGIITLTGTPQLVTIAGDAGFTVSSQPAGTSISSGGGLGFVVTFNPASHAIGTYTAVVTIKNNDSNTDRATYYFTVTAVVNNLPAVADNSVSGAEDAALAFTAANFTSVYTDPDGTALSKIKILSLPLNGSFKMNGTNITVGQEIVAADLSKIVFTPTSNWNGTTCFQWNAADGTSYATTAATMTIDITPVNDGPTMSLPTGLAVTEDTPASLKDVSFADVDAGTGAVTASFSVPTGWFNTATVAGVTVTGTGGSISLSGTLSAINTYIAGGNLTYSASHTPPAAEIITVTIADNGNTGAGGTKTATGTISLGITAVNDVPYGPDTNEEIEMNKDLVSKVTATDLDGDAITFTKSTNPAHGTVTVNGDGTYLYKPATGYVGIDSFKVAVSDGKSSSIITVHITVKKVNHAPVAVDDAVPVVEDTAKDFDVVLNDTDGDGDVLTASVVVNPVHGTVTQKPDGSFTYTPGTNYNGLDTMRYSLCDNGVPSMCDTGMVVFTVAAVNDAPVAVDDAVPVVEDVAKDFDVLVNDSDVEGDVLTAGVVVNPVHGTVTQKPDGSFTYTPDANYNGVDSIKYKVCDNGTPSMCDTGTVIFTVSPVNDAPVAVDDAVMVVEDVAKDFDVLVNDSDVEGDVLTAGVVVNPVHGTVTQKPDGSFTYTPDANYNGVDSIKYKVCDNGTPSMCDTGTVIFTVSPVNDAPVAVNDAVNVTEDIAKDFEVLSNDTDVEGDVLTATVLVNPVHGTVTQKPDGSFTYTPDANYNGVDSIKYKVCDNGTPSMCDTGTVIFTVTPVNDAPVAVNDAVNVTEDTSKDFEVLSNDTDVEGDVLTATVLVNPVHGTVNQKPDGSFTYTPDANYNGVDSIKYKVCDNGTPSMCDTGTVIFTVSPVNDAPVAVNDAVNVTEDVAKDFDVLLNDSDVEGDVLTASVVVNPVHGTVTQKPDGSFTYTPDANYNGVDSMTYRVCDNGTPSMCDTGTVTFTVSPVNDAPVAVNDAVNVTEDIAKDFEVLSNDTDVEGDVLTATVLVNPVHGTVTQKPDGSFTYTPDANYNGVDSIKYKVCDNGTPSMCDTGTVIFTVSPVNDAPVAVNDAVNVTEDTAKDFDVLSNDTDVEGDVLTATVLVNPVHGTVTQKPDGSFTYTPDANYNGVDSIKYNVCDNGTPSKCDIGTVIFTVSPVNDAPVAVNDAVNVTEDIAKDFDVLSNDTDVEGDVLTATVLVNPVHGTVNQKPDGSFTYTPNANYNGVDSIKYKVCDNGTPSMCDTGTVIFTVSPVNDAPVAVNDAVNVTEDTAKDFEVLSNDTDVEGDVLTATVVVNPVHGTVTQKPDGSFTYTPDANYNGADSIKYNVCDNGTPSKCDIGTVIFTVSPVNDAPVAVNDAVNVTEDTAKDFEVLSNDTDVEGDVLTATVVVNPVHGTVTQKPDGSFAYTPDANYNGADSIKYNVCDNGTPSKCDIGTVIFTVSPVNDAPVAVNDAVNVTEDIAKDFEVLSNDTDVEGDVLTATVLVNPVHGTVTQKPDGSFTYTPDANYNGVDSIKYKVCDNGTPSMCDTGVVIFTVSPVNDAPVAVNDAVMVVEDTAKDFEVLSNDTDVEGDVLTATVLVNPVHGTVTQKPDGSFTYTPDANYNGVDSIKYKVCDNGTPSMCDTGTVTFTVTPVNDAPVAVNDAVNVTEDIAKDFEVLSNDTDVEGDVLTATVLVNPVHGTVTQKPDGSFTYTPDANYNGADSIKYNVCDNGTPSKCDIGTVIFTVSPVNDAPVAVNDAVNVTEDMAKDFEVLSNDTDVEGDVLTAALLVNPVHGTVTQKPDGSFTYTPDANYNGVDSIKYKVCDNGTPSKCDTGTVIFTVSPVNDAPVAVNDAVNVTEDIAKDFEVLSNDTDVEGDVLTATVLVNPVHGTVTQKPDGSFTYTPDANYNGADSIKYNVCDNGTPSKCDIGTVIFTVSPVNDAPVAVNDAVNVTEDIAKDFEVLSNDTDVDGDVLTATVLVNPVHGTVTQKPDGSFTYTPDANYNGADSIKYNVCDNGTPSKCDIGTVIFTVSPVNDAPVAVNDAVNVTEDTAKDFEVLSNDTDVEGDVLTATVVLNPVHGTVTQKPDGSFTYTPDANYNGADSIKYNVCDNGTPSKCDIGTVIFTVSPVNDAPVAVNDAVNVTEDIAKDFEVLSNDTDVEGDVLTATVLVNPVHGTVTQKPDGSFTYTPDANYNGADSIKYNVCDNGTPSKCDIGTVIFTVSPVNDAPVAVNDAVNVTEDMAKDFEVLSNDTDVEGDVLTAALLVNPVHGTVTQKPDGSFTYTPDANYNGVDSIKYKVCDNGTPSKCDTGTVIFTVSPVNDAPVAVNDAVNVTEDIAKDFEVLSNDTDVEGDVLTATVLVNPVHGTVTQKPDGSFTYTPDANYNGADSIKYNVCDNGTPSKCDIGTVIFTVSPVNDAPVAVNDAVNVTEDIAKDFEVLSNDTDVDGDVLTATVLVNPVHGTVTQKPDGSFTYTPDANYNGVDSIKYKVCDNGTPSKCDIGTVTFTVTPVNDAPVAVNDAVNVTEDIAKDFEVLSNDTDVEGDVLTATVLVNPVHGTVTQKPDGSFTYTPDANYNGADSIKYNVCDNGTPSKCDIGTVIFTVSPVNDAPVAVNDAVNVTEDIAKDFEVLSNDTDVEGDVLTATVLVNPVHGTVTQKPDGSFTYTPDPNYNGVDSIKYKVCDNGTPSKCDIGTVTFTVTPVNDAPVAVNDAVNVTEDIAKDFEVLSNDTDVEGDVLTATVLVNPVHGTVTQKPDGSFTYTPDANYNGADSIKYKVCDNGTPSKCDIGTVIFTVSPVNDAPVAVNDAVNVTEDTAKDFEVLSNDTDVEGDVLTAIVLVNPVHGTVTQKPDGSFTYTPDANYNGADSIKYNVCDNGTPSKCDIGTVTFIVSPVNDAPVAVNDAVNVTEDIAKDFEVLSNDTDVEGDVLTATVLVNPVHGTVTQKPDGSFTYTPDANYNGVDSIKYKVCDNGTPSMCDTGTVIFTVSPVNDAPVAVNDAVNVTEDIAKDFEVLSNDTDVEGDVLTATVLVNPVHGTVTQKPDGSFTYTPDANYNGADSIKYNVCDNGTPSKCDIGTVTFIVSPVNDAPIAVDDAATLAEGTSANGNVLTNDYDVDGDALTASLLTPAVNGTATLDGNGHFTYTPNPNFSGKDSIVYQTCDNGTPGLCNTAVVIFTVTAINHKPIAVDDAITSLEDETYSGNVLTNDSDPDGDEISASIITLPVHGTASLTAEGIIVYTPDPNFNGKDSLVYMICDNGTPGLCDAAVVRFTVTPVNDVPVITGGDKTTTEQGKPVKDTLTATDPDGDPLTYSKGSEPAHGSVNVDDKGTYTYTPDPGFTGDDTFTVIVDDGSGNPKTVTVTVTVTPPTTTNHPPVVNGGYDITTEQDKPVKDTLTATDPDGDPLTFDKGSKPAHGDVVVDKDGTYTYTPDPGYTGTDTFTIIVDDGHGDPKTVTVTVDVKAPTTTNNPPVVTGGTTTTTEQDKPVKDTLTATDPEGGPLTYEKGSDPTHGSVKVDDDGTYTYTPDPGYTGDDTFTIIVKDDKGNTTAVTVTVTVTTPNKAPVVTGGTTTTTEQDKPVKDTLTATDPEGGPLTYEKGSDPTHGSVKVDDDGTYTYTPDPGYTGDDAFTIIVKDDKGNTTTVTVAVKVTIPDNSNNPLAFNDSITVVANTPIDIDVLANDSARTSTFDPGSVRVVDQPAHGSVVVNSNGTVTYTPATGYTGEDTFTYQVTTADGKTTNIATVKISTSFAEITVPTLFTPNGDGRNDVFEIRGLSQYAETELIIVNRWGNEVFRSKNYQNTWKGEGLNEGTYYYLLRIRRTASSGWEVIKGYTTLVRNFNN</sequence>
<dbReference type="NCBIfam" id="TIGR01965">
    <property type="entry name" value="VCBS_repeat"/>
    <property type="match status" value="2"/>
</dbReference>
<evidence type="ECO:0000313" key="5">
    <source>
        <dbReference type="EMBL" id="WQG89998.1"/>
    </source>
</evidence>
<dbReference type="NCBIfam" id="TIGR04131">
    <property type="entry name" value="Bac_Flav_CTERM"/>
    <property type="match status" value="1"/>
</dbReference>
<feature type="compositionally biased region" description="Low complexity" evidence="1">
    <location>
        <begin position="4283"/>
        <end position="4298"/>
    </location>
</feature>
<dbReference type="InterPro" id="IPR010221">
    <property type="entry name" value="VCBS_dom"/>
</dbReference>
<proteinExistence type="predicted"/>
<evidence type="ECO:0000256" key="2">
    <source>
        <dbReference type="SAM" id="SignalP"/>
    </source>
</evidence>
<dbReference type="Pfam" id="PF13585">
    <property type="entry name" value="CHU_C"/>
    <property type="match status" value="1"/>
</dbReference>
<dbReference type="Gene3D" id="2.60.40.2810">
    <property type="match status" value="21"/>
</dbReference>
<dbReference type="PANTHER" id="PTHR34720:SF9">
    <property type="entry name" value="BLR4714 PROTEIN"/>
    <property type="match status" value="1"/>
</dbReference>
<dbReference type="Pfam" id="PF17963">
    <property type="entry name" value="Big_9"/>
    <property type="match status" value="34"/>
</dbReference>
<feature type="compositionally biased region" description="Low complexity" evidence="1">
    <location>
        <begin position="4184"/>
        <end position="4196"/>
    </location>
</feature>
<dbReference type="Pfam" id="PF17803">
    <property type="entry name" value="Cadherin_4"/>
    <property type="match status" value="2"/>
</dbReference>
<dbReference type="Proteomes" id="UP001326715">
    <property type="component" value="Chromosome"/>
</dbReference>
<dbReference type="Pfam" id="PF17892">
    <property type="entry name" value="Cadherin_5"/>
    <property type="match status" value="1"/>
</dbReference>
<dbReference type="InterPro" id="IPR040853">
    <property type="entry name" value="RapA2_cadherin-like"/>
</dbReference>
<evidence type="ECO:0000259" key="3">
    <source>
        <dbReference type="Pfam" id="PF17803"/>
    </source>
</evidence>
<feature type="domain" description="RapA2 cadherin-like" evidence="3">
    <location>
        <begin position="1146"/>
        <end position="1210"/>
    </location>
</feature>
<keyword evidence="6" id="KW-1185">Reference proteome</keyword>
<feature type="region of interest" description="Disordered" evidence="1">
    <location>
        <begin position="4283"/>
        <end position="4336"/>
    </location>
</feature>
<feature type="region of interest" description="Disordered" evidence="1">
    <location>
        <begin position="4102"/>
        <end position="4146"/>
    </location>
</feature>
<feature type="compositionally biased region" description="Low complexity" evidence="1">
    <location>
        <begin position="4381"/>
        <end position="4390"/>
    </location>
</feature>
<evidence type="ECO:0000259" key="4">
    <source>
        <dbReference type="Pfam" id="PF17892"/>
    </source>
</evidence>
<dbReference type="EMBL" id="CP140154">
    <property type="protein sequence ID" value="WQG89998.1"/>
    <property type="molecule type" value="Genomic_DNA"/>
</dbReference>
<feature type="signal peptide" evidence="2">
    <location>
        <begin position="1"/>
        <end position="23"/>
    </location>
</feature>
<dbReference type="PANTHER" id="PTHR34720">
    <property type="entry name" value="MICROCYSTIN DEPENDENT PROTEIN"/>
    <property type="match status" value="1"/>
</dbReference>
<dbReference type="InterPro" id="IPR026341">
    <property type="entry name" value="T9SS_type_B"/>
</dbReference>
<organism evidence="5 6">
    <name type="scientific">Chitinophaga sancti</name>
    <dbReference type="NCBI Taxonomy" id="1004"/>
    <lineage>
        <taxon>Bacteria</taxon>
        <taxon>Pseudomonadati</taxon>
        <taxon>Bacteroidota</taxon>
        <taxon>Chitinophagia</taxon>
        <taxon>Chitinophagales</taxon>
        <taxon>Chitinophagaceae</taxon>
        <taxon>Chitinophaga</taxon>
    </lineage>
</organism>
<evidence type="ECO:0000256" key="1">
    <source>
        <dbReference type="SAM" id="MobiDB-lite"/>
    </source>
</evidence>
<feature type="chain" id="PRO_5047078077" evidence="2">
    <location>
        <begin position="24"/>
        <end position="4657"/>
    </location>
</feature>
<protein>
    <submittedName>
        <fullName evidence="5">Ig-like domain-containing protein</fullName>
    </submittedName>
</protein>
<keyword evidence="2" id="KW-0732">Signal</keyword>
<gene>
    <name evidence="5" type="ORF">SR876_00705</name>
</gene>
<dbReference type="Gene3D" id="2.60.40.3440">
    <property type="match status" value="12"/>
</dbReference>
<feature type="region of interest" description="Disordered" evidence="1">
    <location>
        <begin position="4184"/>
        <end position="4204"/>
    </location>
</feature>
<evidence type="ECO:0000313" key="6">
    <source>
        <dbReference type="Proteomes" id="UP001326715"/>
    </source>
</evidence>
<feature type="region of interest" description="Disordered" evidence="1">
    <location>
        <begin position="4381"/>
        <end position="4428"/>
    </location>
</feature>
<dbReference type="NCBIfam" id="NF012211">
    <property type="entry name" value="tand_rpt_95"/>
    <property type="match status" value="37"/>
</dbReference>
<feature type="domain" description="Cadherin-like" evidence="4">
    <location>
        <begin position="917"/>
        <end position="1025"/>
    </location>
</feature>
<dbReference type="RefSeq" id="WP_322518509.1">
    <property type="nucleotide sequence ID" value="NZ_CP139972.1"/>
</dbReference>